<comment type="caution">
    <text evidence="1">The sequence shown here is derived from an EMBL/GenBank/DDBJ whole genome shotgun (WGS) entry which is preliminary data.</text>
</comment>
<dbReference type="AlphaFoldDB" id="A0A8H7Z079"/>
<evidence type="ECO:0000313" key="1">
    <source>
        <dbReference type="EMBL" id="KAG5298798.1"/>
    </source>
</evidence>
<name>A0A8H7Z079_AJECA</name>
<sequence length="63" mass="7847">MHIPTLYWKWSTARRSHYFQFLPQRKALNLVMWKTYQFELTPLFKETNLHRFQMSQDTVEARV</sequence>
<dbReference type="EMBL" id="JAEVHI010000002">
    <property type="protein sequence ID" value="KAG5298798.1"/>
    <property type="molecule type" value="Genomic_DNA"/>
</dbReference>
<reference evidence="1 2" key="1">
    <citation type="submission" date="2021-01" db="EMBL/GenBank/DDBJ databases">
        <title>Chromosome-level genome assembly of a human fungal pathogen reveals clustering of transcriptionally co-regulated genes.</title>
        <authorList>
            <person name="Voorhies M."/>
            <person name="Cohen S."/>
            <person name="Shea T.P."/>
            <person name="Petrus S."/>
            <person name="Munoz J.F."/>
            <person name="Poplawski S."/>
            <person name="Goldman W.E."/>
            <person name="Michael T."/>
            <person name="Cuomo C.A."/>
            <person name="Sil A."/>
            <person name="Beyhan S."/>
        </authorList>
    </citation>
    <scope>NUCLEOTIDE SEQUENCE [LARGE SCALE GENOMIC DNA]</scope>
    <source>
        <strain evidence="1 2">G184AR</strain>
    </source>
</reference>
<proteinExistence type="predicted"/>
<evidence type="ECO:0000313" key="2">
    <source>
        <dbReference type="Proteomes" id="UP000670092"/>
    </source>
</evidence>
<dbReference type="Proteomes" id="UP000670092">
    <property type="component" value="Unassembled WGS sequence"/>
</dbReference>
<organism evidence="1 2">
    <name type="scientific">Ajellomyces capsulatus</name>
    <name type="common">Darling's disease fungus</name>
    <name type="synonym">Histoplasma capsulatum</name>
    <dbReference type="NCBI Taxonomy" id="5037"/>
    <lineage>
        <taxon>Eukaryota</taxon>
        <taxon>Fungi</taxon>
        <taxon>Dikarya</taxon>
        <taxon>Ascomycota</taxon>
        <taxon>Pezizomycotina</taxon>
        <taxon>Eurotiomycetes</taxon>
        <taxon>Eurotiomycetidae</taxon>
        <taxon>Onygenales</taxon>
        <taxon>Ajellomycetaceae</taxon>
        <taxon>Histoplasma</taxon>
    </lineage>
</organism>
<protein>
    <submittedName>
        <fullName evidence="1">Uncharacterized protein</fullName>
    </submittedName>
</protein>
<gene>
    <name evidence="1" type="ORF">I7I52_08881</name>
</gene>
<accession>A0A8H7Z079</accession>
<dbReference type="VEuPathDB" id="FungiDB:I7I52_08881"/>